<dbReference type="EMBL" id="JBIAMX010000018">
    <property type="protein sequence ID" value="MFF0546128.1"/>
    <property type="molecule type" value="Genomic_DNA"/>
</dbReference>
<gene>
    <name evidence="1" type="ORF">ACFYTF_25145</name>
</gene>
<evidence type="ECO:0008006" key="3">
    <source>
        <dbReference type="Google" id="ProtNLM"/>
    </source>
</evidence>
<reference evidence="1 2" key="1">
    <citation type="submission" date="2024-10" db="EMBL/GenBank/DDBJ databases">
        <title>The Natural Products Discovery Center: Release of the First 8490 Sequenced Strains for Exploring Actinobacteria Biosynthetic Diversity.</title>
        <authorList>
            <person name="Kalkreuter E."/>
            <person name="Kautsar S.A."/>
            <person name="Yang D."/>
            <person name="Bader C.D."/>
            <person name="Teijaro C.N."/>
            <person name="Fluegel L."/>
            <person name="Davis C.M."/>
            <person name="Simpson J.R."/>
            <person name="Lauterbach L."/>
            <person name="Steele A.D."/>
            <person name="Gui C."/>
            <person name="Meng S."/>
            <person name="Li G."/>
            <person name="Viehrig K."/>
            <person name="Ye F."/>
            <person name="Su P."/>
            <person name="Kiefer A.F."/>
            <person name="Nichols A."/>
            <person name="Cepeda A.J."/>
            <person name="Yan W."/>
            <person name="Fan B."/>
            <person name="Jiang Y."/>
            <person name="Adhikari A."/>
            <person name="Zheng C.-J."/>
            <person name="Schuster L."/>
            <person name="Cowan T.M."/>
            <person name="Smanski M.J."/>
            <person name="Chevrette M.G."/>
            <person name="De Carvalho L.P.S."/>
            <person name="Shen B."/>
        </authorList>
    </citation>
    <scope>NUCLEOTIDE SEQUENCE [LARGE SCALE GENOMIC DNA]</scope>
    <source>
        <strain evidence="1 2">NPDC004045</strain>
    </source>
</reference>
<dbReference type="RefSeq" id="WP_387702567.1">
    <property type="nucleotide sequence ID" value="NZ_JBIAMX010000018.1"/>
</dbReference>
<proteinExistence type="predicted"/>
<organism evidence="1 2">
    <name type="scientific">Nocardia thailandica</name>
    <dbReference type="NCBI Taxonomy" id="257275"/>
    <lineage>
        <taxon>Bacteria</taxon>
        <taxon>Bacillati</taxon>
        <taxon>Actinomycetota</taxon>
        <taxon>Actinomycetes</taxon>
        <taxon>Mycobacteriales</taxon>
        <taxon>Nocardiaceae</taxon>
        <taxon>Nocardia</taxon>
    </lineage>
</organism>
<dbReference type="InterPro" id="IPR017853">
    <property type="entry name" value="GH"/>
</dbReference>
<evidence type="ECO:0000313" key="2">
    <source>
        <dbReference type="Proteomes" id="UP001601444"/>
    </source>
</evidence>
<dbReference type="Gene3D" id="3.20.20.80">
    <property type="entry name" value="Glycosidases"/>
    <property type="match status" value="1"/>
</dbReference>
<dbReference type="Proteomes" id="UP001601444">
    <property type="component" value="Unassembled WGS sequence"/>
</dbReference>
<accession>A0ABW6PUU9</accession>
<protein>
    <recommendedName>
        <fullName evidence="3">GH18 domain-containing protein</fullName>
    </recommendedName>
</protein>
<comment type="caution">
    <text evidence="1">The sequence shown here is derived from an EMBL/GenBank/DDBJ whole genome shotgun (WGS) entry which is preliminary data.</text>
</comment>
<keyword evidence="2" id="KW-1185">Reference proteome</keyword>
<name>A0ABW6PUU9_9NOCA</name>
<sequence>MTGESGRARWGRRVLIAAAVVVLTAASTVALVTTALALRGVGYGAAERTRGTDALWLGHAWVDGRRTDADVEALAALLAGTGIRDLYVHTGPLEHDGTLRAELSARARWFTDAVHGRLPGVRVQSWLGDVVAPEFDGLDVEDPAARDRVLASAGRVLDLGFDGVHYDLEPIRSGSPGFLALLTETRAMTAARGAVLSASAPVIDPLPGLHRVGLALADHGKWWAQRYFAEVARRVDQVAVMSYDTAMPWRPLYRGCVAQQTELALAVTPDAVDLLMGAPAFRADDAGHDGDTETVATALEGVRAGLHRAGPGRPRFGVALYVDIAATPRDWADYRAGWGERR</sequence>
<evidence type="ECO:0000313" key="1">
    <source>
        <dbReference type="EMBL" id="MFF0546128.1"/>
    </source>
</evidence>
<dbReference type="SUPFAM" id="SSF51445">
    <property type="entry name" value="(Trans)glycosidases"/>
    <property type="match status" value="1"/>
</dbReference>